<comment type="caution">
    <text evidence="1">The sequence shown here is derived from an EMBL/GenBank/DDBJ whole genome shotgun (WGS) entry which is preliminary data.</text>
</comment>
<dbReference type="EMBL" id="LYBM01000083">
    <property type="protein sequence ID" value="ODA29019.1"/>
    <property type="molecule type" value="Genomic_DNA"/>
</dbReference>
<evidence type="ECO:0000313" key="1">
    <source>
        <dbReference type="EMBL" id="ODA29019.1"/>
    </source>
</evidence>
<accession>A0A1C3E785</accession>
<dbReference type="STRING" id="1080227.A8L45_22890"/>
<organism evidence="1 2">
    <name type="scientific">Veronia pacifica</name>
    <dbReference type="NCBI Taxonomy" id="1080227"/>
    <lineage>
        <taxon>Bacteria</taxon>
        <taxon>Pseudomonadati</taxon>
        <taxon>Pseudomonadota</taxon>
        <taxon>Gammaproteobacteria</taxon>
        <taxon>Vibrionales</taxon>
        <taxon>Vibrionaceae</taxon>
        <taxon>Veronia</taxon>
    </lineage>
</organism>
<dbReference type="AlphaFoldDB" id="A0A1C3E785"/>
<dbReference type="OrthoDB" id="9771112at2"/>
<protein>
    <submittedName>
        <fullName evidence="1">Uncharacterized protein</fullName>
    </submittedName>
</protein>
<dbReference type="Proteomes" id="UP000094936">
    <property type="component" value="Unassembled WGS sequence"/>
</dbReference>
<dbReference type="RefSeq" id="WP_068905661.1">
    <property type="nucleotide sequence ID" value="NZ_JBHUIF010000015.1"/>
</dbReference>
<gene>
    <name evidence="1" type="ORF">A8L45_22890</name>
</gene>
<proteinExistence type="predicted"/>
<evidence type="ECO:0000313" key="2">
    <source>
        <dbReference type="Proteomes" id="UP000094936"/>
    </source>
</evidence>
<reference evidence="1 2" key="1">
    <citation type="submission" date="2016-05" db="EMBL/GenBank/DDBJ databases">
        <title>Genomic Taxonomy of the Vibrionaceae.</title>
        <authorList>
            <person name="Gomez-Gil B."/>
            <person name="Enciso-Ibarra J."/>
        </authorList>
    </citation>
    <scope>NUCLEOTIDE SEQUENCE [LARGE SCALE GENOMIC DNA]</scope>
    <source>
        <strain evidence="1 2">CAIM 1920</strain>
    </source>
</reference>
<keyword evidence="2" id="KW-1185">Reference proteome</keyword>
<sequence length="260" mass="30142">MTGISVGDITTDGIVCVGRENFITQNIYKSADYKILLLGREKAKKNVEKYPDDADFKKELLDSENELVCFEKDVVDIYNEINKININSERAKIAKDFFEKGLFNEARESLNTDDILKEQSKLLNAKLLNYEKLKLIDEQLEDNATELDLKAKLTLLDYERGEERITAATTLYNEALKSSKTIQRIISLAYFYMSMSSYKKAKALYLEAEGYLCEVKEYNKKINYEFILTFNMAIINEMEKDFDAAKVNYLESLEFLKNFL</sequence>
<name>A0A1C3E785_9GAMM</name>